<dbReference type="AlphaFoldDB" id="A0A023EGA2"/>
<dbReference type="EMBL" id="GAPW01005221">
    <property type="protein sequence ID" value="JAC08377.1"/>
    <property type="molecule type" value="mRNA"/>
</dbReference>
<proteinExistence type="evidence at transcript level"/>
<accession>A0A023EGA2</accession>
<organism evidence="1">
    <name type="scientific">Aedes albopictus</name>
    <name type="common">Asian tiger mosquito</name>
    <name type="synonym">Stegomyia albopicta</name>
    <dbReference type="NCBI Taxonomy" id="7160"/>
    <lineage>
        <taxon>Eukaryota</taxon>
        <taxon>Metazoa</taxon>
        <taxon>Ecdysozoa</taxon>
        <taxon>Arthropoda</taxon>
        <taxon>Hexapoda</taxon>
        <taxon>Insecta</taxon>
        <taxon>Pterygota</taxon>
        <taxon>Neoptera</taxon>
        <taxon>Endopterygota</taxon>
        <taxon>Diptera</taxon>
        <taxon>Nematocera</taxon>
        <taxon>Culicoidea</taxon>
        <taxon>Culicidae</taxon>
        <taxon>Culicinae</taxon>
        <taxon>Aedini</taxon>
        <taxon>Aedes</taxon>
        <taxon>Stegomyia</taxon>
    </lineage>
</organism>
<dbReference type="InterPro" id="IPR018615">
    <property type="entry name" value="Ribosomal_mL55"/>
</dbReference>
<dbReference type="VEuPathDB" id="VectorBase:AALF009901"/>
<feature type="non-terminal residue" evidence="1">
    <location>
        <position position="1"/>
    </location>
</feature>
<dbReference type="GO" id="GO:0006412">
    <property type="term" value="P:translation"/>
    <property type="evidence" value="ECO:0007669"/>
    <property type="project" value="TreeGrafter"/>
</dbReference>
<reference evidence="1" key="1">
    <citation type="journal article" date="2014" name="PLoS Negl. Trop. Dis.">
        <title>Identification and characterization of seminal fluid proteins in the Asian tiger mosquito, Aedes albopictus.</title>
        <authorList>
            <person name="Boes K.E."/>
            <person name="Ribeiro J.M."/>
            <person name="Wong A."/>
            <person name="Harrington L.C."/>
            <person name="Wolfner M.F."/>
            <person name="Sirot L.K."/>
        </authorList>
    </citation>
    <scope>NUCLEOTIDE SEQUENCE</scope>
    <source>
        <tissue evidence="1">Reproductive organs</tissue>
    </source>
</reference>
<dbReference type="VEuPathDB" id="VectorBase:AALC636_028518"/>
<dbReference type="PANTHER" id="PTHR34095">
    <property type="entry name" value="39S RIBOSOMAL PROTEIN L55, MITOCHONDRIAL"/>
    <property type="match status" value="1"/>
</dbReference>
<dbReference type="GO" id="GO:0005762">
    <property type="term" value="C:mitochondrial large ribosomal subunit"/>
    <property type="evidence" value="ECO:0007669"/>
    <property type="project" value="InterPro"/>
</dbReference>
<sequence length="163" mass="18333">GGDCQVLRTPSLLVCFGCCTSGVCRSVADSCNRKFKINKNSVNKMITASSPMVPLLARQTATITEVVLSRSLSSNTASIVKVHRSVYARRYPTMVVLPDGATININYHEPRRIVKLPLDLSLLSESERKARLEKRKPKRVIHVEDEVEDNFNARKYANFIRKK</sequence>
<dbReference type="Pfam" id="PF09776">
    <property type="entry name" value="Mitoc_L55"/>
    <property type="match status" value="1"/>
</dbReference>
<dbReference type="InterPro" id="IPR044884">
    <property type="entry name" value="Ribosomal_mL55_sf"/>
</dbReference>
<dbReference type="GO" id="GO:0003735">
    <property type="term" value="F:structural constituent of ribosome"/>
    <property type="evidence" value="ECO:0007669"/>
    <property type="project" value="InterPro"/>
</dbReference>
<evidence type="ECO:0000313" key="1">
    <source>
        <dbReference type="EMBL" id="JAC08377.1"/>
    </source>
</evidence>
<protein>
    <submittedName>
        <fullName evidence="1">Putative mitochondrial ribosomal protein l55</fullName>
    </submittedName>
</protein>
<dbReference type="PANTHER" id="PTHR34095:SF1">
    <property type="entry name" value="LARGE RIBOSOMAL SUBUNIT PROTEIN ML55"/>
    <property type="match status" value="1"/>
</dbReference>
<keyword evidence="1" id="KW-0689">Ribosomal protein</keyword>
<dbReference type="Gene3D" id="6.20.130.20">
    <property type="entry name" value="Mitochondrial ribosomal protein L55"/>
    <property type="match status" value="1"/>
</dbReference>
<dbReference type="VEuPathDB" id="VectorBase:AALFPA_046412"/>
<keyword evidence="1" id="KW-0687">Ribonucleoprotein</keyword>
<name>A0A023EGA2_AEDAL</name>